<name>A0A2A6CNS1_PRIPA</name>
<keyword evidence="2" id="KW-1185">Reference proteome</keyword>
<dbReference type="Proteomes" id="UP000005239">
    <property type="component" value="Unassembled WGS sequence"/>
</dbReference>
<accession>A0A8R1V0K9</accession>
<reference evidence="2" key="1">
    <citation type="journal article" date="2008" name="Nat. Genet.">
        <title>The Pristionchus pacificus genome provides a unique perspective on nematode lifestyle and parasitism.</title>
        <authorList>
            <person name="Dieterich C."/>
            <person name="Clifton S.W."/>
            <person name="Schuster L.N."/>
            <person name="Chinwalla A."/>
            <person name="Delehaunty K."/>
            <person name="Dinkelacker I."/>
            <person name="Fulton L."/>
            <person name="Fulton R."/>
            <person name="Godfrey J."/>
            <person name="Minx P."/>
            <person name="Mitreva M."/>
            <person name="Roeseler W."/>
            <person name="Tian H."/>
            <person name="Witte H."/>
            <person name="Yang S.P."/>
            <person name="Wilson R.K."/>
            <person name="Sommer R.J."/>
        </authorList>
    </citation>
    <scope>NUCLEOTIDE SEQUENCE [LARGE SCALE GENOMIC DNA]</scope>
    <source>
        <strain evidence="2">PS312</strain>
    </source>
</reference>
<evidence type="ECO:0000313" key="1">
    <source>
        <dbReference type="EnsemblMetazoa" id="PPA41306.1"/>
    </source>
</evidence>
<evidence type="ECO:0000313" key="2">
    <source>
        <dbReference type="Proteomes" id="UP000005239"/>
    </source>
</evidence>
<proteinExistence type="predicted"/>
<accession>A0A2A6CNS1</accession>
<protein>
    <submittedName>
        <fullName evidence="1">Uncharacterized protein</fullName>
    </submittedName>
</protein>
<sequence length="294" mass="32989">MWSPMALPLITLKVRRRPRKDLKKVSDAYAEGTPPKKAPKMSKAPRVQNQQPQLFTIFLGISEIKMTHIRKTTEKICHILSACPSGTVFRQGCPCEGSCSNQNPFSVFALFPPSIWEPFTAKNALRVVPITERAIDTFQPCDSFFSRPRCQCAQGMVRGRERSLPAHAPRPQVSFHNFEFIICEILSACPAGQIFMNGGCPCPPTCVNPNPPCNFQCSQQSRCQCAQCAQCARTMCRTEQLHYDQCVSTCPVNQYFNTCPPPAGCEPSCQNYFPNCNWFACTCSRCTCRPGFYR</sequence>
<dbReference type="EnsemblMetazoa" id="PPA41306.1">
    <property type="protein sequence ID" value="PPA41306.1"/>
    <property type="gene ID" value="WBGene00279675"/>
</dbReference>
<organism evidence="1 2">
    <name type="scientific">Pristionchus pacificus</name>
    <name type="common">Parasitic nematode worm</name>
    <dbReference type="NCBI Taxonomy" id="54126"/>
    <lineage>
        <taxon>Eukaryota</taxon>
        <taxon>Metazoa</taxon>
        <taxon>Ecdysozoa</taxon>
        <taxon>Nematoda</taxon>
        <taxon>Chromadorea</taxon>
        <taxon>Rhabditida</taxon>
        <taxon>Rhabditina</taxon>
        <taxon>Diplogasteromorpha</taxon>
        <taxon>Diplogasteroidea</taxon>
        <taxon>Neodiplogasteridae</taxon>
        <taxon>Pristionchus</taxon>
    </lineage>
</organism>
<dbReference type="AlphaFoldDB" id="A0A2A6CNS1"/>
<gene>
    <name evidence="1" type="primary">WBGene00279675</name>
</gene>
<reference evidence="1" key="2">
    <citation type="submission" date="2022-06" db="UniProtKB">
        <authorList>
            <consortium name="EnsemblMetazoa"/>
        </authorList>
    </citation>
    <scope>IDENTIFICATION</scope>
    <source>
        <strain evidence="1">PS312</strain>
    </source>
</reference>